<reference evidence="3 4" key="1">
    <citation type="journal article" date="2020" name="G3 (Bethesda)">
        <title>Improved Reference Genome for Cyclotella cryptica CCMP332, a Model for Cell Wall Morphogenesis, Salinity Adaptation, and Lipid Production in Diatoms (Bacillariophyta).</title>
        <authorList>
            <person name="Roberts W.R."/>
            <person name="Downey K.M."/>
            <person name="Ruck E.C."/>
            <person name="Traller J.C."/>
            <person name="Alverson A.J."/>
        </authorList>
    </citation>
    <scope>NUCLEOTIDE SEQUENCE [LARGE SCALE GENOMIC DNA]</scope>
    <source>
        <strain evidence="3 4">CCMP332</strain>
    </source>
</reference>
<dbReference type="AlphaFoldDB" id="A0ABD3PYB5"/>
<proteinExistence type="predicted"/>
<feature type="compositionally biased region" description="Polar residues" evidence="1">
    <location>
        <begin position="184"/>
        <end position="205"/>
    </location>
</feature>
<feature type="region of interest" description="Disordered" evidence="1">
    <location>
        <begin position="549"/>
        <end position="581"/>
    </location>
</feature>
<feature type="compositionally biased region" description="Polar residues" evidence="1">
    <location>
        <begin position="242"/>
        <end position="255"/>
    </location>
</feature>
<feature type="compositionally biased region" description="Low complexity" evidence="1">
    <location>
        <begin position="557"/>
        <end position="581"/>
    </location>
</feature>
<sequence>MRVILTLCLLHQTTVAQTLLHVCGSNYTEAVANCATNPTCPAGDGCPADKDTCFALPESECFLPESVIPTPSPVEANASNASSPPVSATTSTLWSEYNISAGPSVSGAALSFASPTAPPQPAPTHTFVCGMDYMDAATNCTSNDPCPSGDGCGNLTCYAIPIDACQTATSSSPFSANSTSSPAESNSTTMVPTPSPSNSTDGGNATSPSPTSLSTTVTSLLIGNETDNSTTAALASTAPPSDNTTELSLNTTSPSPAPTYNTRFCGSNYTDATTNCSPDRACPGGFECTNGETCFAGITCPVPTPVPTEAPTMNNRFCGVNYTHAMATCSLERACPMGVECPDGLACFAGIACPATSMPPSPKPTAVPTEEMSIVPTPLPSVITQFCGMNYTDAEANCSPERGCPLGSECFGGMACFGGITFCPVKNVTIPPSPAPTMNTYYCGVNYTEAMESCSTERACPSGFGCPDGMTCYGGVTSCAVEVVETASPSPVPSNVTVPTRFCGANSTDAEVGCSMESACPLGNECGHGFACFSNIMCPALEASLSPTPSPNNATASTSSPSIRGSSSSISPSSGSPTESSSEVNLWYCGSSPEDAAENCSTNQPCPDGTAASCSAGQTCFPIPEACNITTAAPSASVTNAPTLDTSSLTSFCGKNWTDAMENCYTTTPCPGGSSEECPDHQGCFQGILNCAAPNRSDAAFFNPYGQETTESSSQDRENSFAYGMNPGYIKSSSCISWGRSNAALVVAGLAGIIATVL</sequence>
<evidence type="ECO:0000313" key="3">
    <source>
        <dbReference type="EMBL" id="KAL3792980.1"/>
    </source>
</evidence>
<name>A0ABD3PYB5_9STRA</name>
<evidence type="ECO:0000256" key="1">
    <source>
        <dbReference type="SAM" id="MobiDB-lite"/>
    </source>
</evidence>
<feature type="compositionally biased region" description="Low complexity" evidence="1">
    <location>
        <begin position="231"/>
        <end position="241"/>
    </location>
</feature>
<feature type="compositionally biased region" description="Low complexity" evidence="1">
    <location>
        <begin position="206"/>
        <end position="215"/>
    </location>
</feature>
<keyword evidence="4" id="KW-1185">Reference proteome</keyword>
<dbReference type="EMBL" id="JABMIG020000096">
    <property type="protein sequence ID" value="KAL3792980.1"/>
    <property type="molecule type" value="Genomic_DNA"/>
</dbReference>
<comment type="caution">
    <text evidence="3">The sequence shown here is derived from an EMBL/GenBank/DDBJ whole genome shotgun (WGS) entry which is preliminary data.</text>
</comment>
<dbReference type="Proteomes" id="UP001516023">
    <property type="component" value="Unassembled WGS sequence"/>
</dbReference>
<evidence type="ECO:0000313" key="4">
    <source>
        <dbReference type="Proteomes" id="UP001516023"/>
    </source>
</evidence>
<feature type="signal peptide" evidence="2">
    <location>
        <begin position="1"/>
        <end position="16"/>
    </location>
</feature>
<organism evidence="3 4">
    <name type="scientific">Cyclotella cryptica</name>
    <dbReference type="NCBI Taxonomy" id="29204"/>
    <lineage>
        <taxon>Eukaryota</taxon>
        <taxon>Sar</taxon>
        <taxon>Stramenopiles</taxon>
        <taxon>Ochrophyta</taxon>
        <taxon>Bacillariophyta</taxon>
        <taxon>Coscinodiscophyceae</taxon>
        <taxon>Thalassiosirophycidae</taxon>
        <taxon>Stephanodiscales</taxon>
        <taxon>Stephanodiscaceae</taxon>
        <taxon>Cyclotella</taxon>
    </lineage>
</organism>
<protein>
    <submittedName>
        <fullName evidence="3">Uncharacterized protein</fullName>
    </submittedName>
</protein>
<gene>
    <name evidence="3" type="ORF">HJC23_010993</name>
</gene>
<accession>A0ABD3PYB5</accession>
<feature type="compositionally biased region" description="Low complexity" evidence="1">
    <location>
        <begin position="170"/>
        <end position="183"/>
    </location>
</feature>
<feature type="region of interest" description="Disordered" evidence="1">
    <location>
        <begin position="231"/>
        <end position="255"/>
    </location>
</feature>
<keyword evidence="2" id="KW-0732">Signal</keyword>
<evidence type="ECO:0000256" key="2">
    <source>
        <dbReference type="SAM" id="SignalP"/>
    </source>
</evidence>
<feature type="chain" id="PRO_5044744418" evidence="2">
    <location>
        <begin position="17"/>
        <end position="758"/>
    </location>
</feature>
<feature type="region of interest" description="Disordered" evidence="1">
    <location>
        <begin position="170"/>
        <end position="215"/>
    </location>
</feature>